<dbReference type="InterPro" id="IPR051532">
    <property type="entry name" value="Ester_Hydrolysis_Enzymes"/>
</dbReference>
<organism evidence="2 3">
    <name type="scientific">Sphingobacterium athyrii</name>
    <dbReference type="NCBI Taxonomy" id="2152717"/>
    <lineage>
        <taxon>Bacteria</taxon>
        <taxon>Pseudomonadati</taxon>
        <taxon>Bacteroidota</taxon>
        <taxon>Sphingobacteriia</taxon>
        <taxon>Sphingobacteriales</taxon>
        <taxon>Sphingobacteriaceae</taxon>
        <taxon>Sphingobacterium</taxon>
    </lineage>
</organism>
<dbReference type="InterPro" id="IPR013830">
    <property type="entry name" value="SGNH_hydro"/>
</dbReference>
<gene>
    <name evidence="2" type="ORF">DCO56_04925</name>
</gene>
<dbReference type="OrthoDB" id="9794725at2"/>
<dbReference type="Proteomes" id="UP000250831">
    <property type="component" value="Unassembled WGS sequence"/>
</dbReference>
<dbReference type="GO" id="GO:0004622">
    <property type="term" value="F:phosphatidylcholine lysophospholipase activity"/>
    <property type="evidence" value="ECO:0007669"/>
    <property type="project" value="TreeGrafter"/>
</dbReference>
<dbReference type="RefSeq" id="WP_108632587.1">
    <property type="nucleotide sequence ID" value="NZ_QCXX01000001.1"/>
</dbReference>
<evidence type="ECO:0000313" key="3">
    <source>
        <dbReference type="Proteomes" id="UP000250831"/>
    </source>
</evidence>
<dbReference type="Gene3D" id="3.40.50.1110">
    <property type="entry name" value="SGNH hydrolase"/>
    <property type="match status" value="1"/>
</dbReference>
<sequence>MNRIWNIQTMIICVLWMTPLGLLPQEGKLNQTSAITLMGLGDSITQGGSKTPSYLFSLWKKLKEAGYNVNFVGPQQTTLKDTTLNHSGFGGQNAEFLEKRIDSIYRKFPADVVLLHSGHNYFVEDKPISVIIEAQRSIISKIKAINPNAAIFVAQVIESGKLPKYSYIPELNREIKSLVGELQNTWSGIYLVDQAATFDWRSDTIEDMVHPNARGAEKMAETWFKELKKYVRKN</sequence>
<evidence type="ECO:0000259" key="1">
    <source>
        <dbReference type="Pfam" id="PF13472"/>
    </source>
</evidence>
<reference evidence="2 3" key="1">
    <citation type="submission" date="2018-04" db="EMBL/GenBank/DDBJ databases">
        <title>Sphingobacterium sp. M46 Genome.</title>
        <authorList>
            <person name="Cheng J."/>
            <person name="Li Y."/>
        </authorList>
    </citation>
    <scope>NUCLEOTIDE SEQUENCE [LARGE SCALE GENOMIC DNA]</scope>
    <source>
        <strain evidence="2 3">M46</strain>
    </source>
</reference>
<evidence type="ECO:0000313" key="2">
    <source>
        <dbReference type="EMBL" id="PUV26298.1"/>
    </source>
</evidence>
<dbReference type="SUPFAM" id="SSF52266">
    <property type="entry name" value="SGNH hydrolase"/>
    <property type="match status" value="1"/>
</dbReference>
<proteinExistence type="predicted"/>
<name>A0A363P030_9SPHI</name>
<protein>
    <recommendedName>
        <fullName evidence="1">SGNH hydrolase-type esterase domain-containing protein</fullName>
    </recommendedName>
</protein>
<accession>A0A363P030</accession>
<dbReference type="AlphaFoldDB" id="A0A363P030"/>
<dbReference type="InterPro" id="IPR036514">
    <property type="entry name" value="SGNH_hydro_sf"/>
</dbReference>
<comment type="caution">
    <text evidence="2">The sequence shown here is derived from an EMBL/GenBank/DDBJ whole genome shotgun (WGS) entry which is preliminary data.</text>
</comment>
<keyword evidence="3" id="KW-1185">Reference proteome</keyword>
<dbReference type="EMBL" id="QCXX01000001">
    <property type="protein sequence ID" value="PUV26298.1"/>
    <property type="molecule type" value="Genomic_DNA"/>
</dbReference>
<dbReference type="Pfam" id="PF13472">
    <property type="entry name" value="Lipase_GDSL_2"/>
    <property type="match status" value="1"/>
</dbReference>
<feature type="domain" description="SGNH hydrolase-type esterase" evidence="1">
    <location>
        <begin position="40"/>
        <end position="217"/>
    </location>
</feature>
<dbReference type="PANTHER" id="PTHR30383:SF2">
    <property type="entry name" value="CELLULOSE-BINDING PROTEIN"/>
    <property type="match status" value="1"/>
</dbReference>
<dbReference type="PANTHER" id="PTHR30383">
    <property type="entry name" value="THIOESTERASE 1/PROTEASE 1/LYSOPHOSPHOLIPASE L1"/>
    <property type="match status" value="1"/>
</dbReference>